<dbReference type="PANTHER" id="PTHR46401:SF2">
    <property type="entry name" value="GLYCOSYLTRANSFERASE WBBK-RELATED"/>
    <property type="match status" value="1"/>
</dbReference>
<dbReference type="AlphaFoldDB" id="A0A4S2GYN3"/>
<feature type="domain" description="Glycosyl transferase family 1" evidence="2">
    <location>
        <begin position="241"/>
        <end position="395"/>
    </location>
</feature>
<organism evidence="4 5">
    <name type="scientific">Marinicauda algicola</name>
    <dbReference type="NCBI Taxonomy" id="2029849"/>
    <lineage>
        <taxon>Bacteria</taxon>
        <taxon>Pseudomonadati</taxon>
        <taxon>Pseudomonadota</taxon>
        <taxon>Alphaproteobacteria</taxon>
        <taxon>Maricaulales</taxon>
        <taxon>Maricaulaceae</taxon>
        <taxon>Marinicauda</taxon>
    </lineage>
</organism>
<evidence type="ECO:0000313" key="5">
    <source>
        <dbReference type="Proteomes" id="UP000308054"/>
    </source>
</evidence>
<evidence type="ECO:0000256" key="1">
    <source>
        <dbReference type="ARBA" id="ARBA00022679"/>
    </source>
</evidence>
<dbReference type="CDD" id="cd03801">
    <property type="entry name" value="GT4_PimA-like"/>
    <property type="match status" value="1"/>
</dbReference>
<dbReference type="RefSeq" id="WP_135996130.1">
    <property type="nucleotide sequence ID" value="NZ_CP071057.1"/>
</dbReference>
<reference evidence="4 5" key="1">
    <citation type="journal article" date="2017" name="Int. J. Syst. Evol. Microbiol.">
        <title>Marinicauda algicola sp. nov., isolated from a marine red alga Rhodosorus marinus.</title>
        <authorList>
            <person name="Jeong S.E."/>
            <person name="Jeon S.H."/>
            <person name="Chun B.H."/>
            <person name="Kim D.W."/>
            <person name="Jeon C.O."/>
        </authorList>
    </citation>
    <scope>NUCLEOTIDE SEQUENCE [LARGE SCALE GENOMIC DNA]</scope>
    <source>
        <strain evidence="4 5">JCM 31718</strain>
    </source>
</reference>
<dbReference type="GO" id="GO:0009103">
    <property type="term" value="P:lipopolysaccharide biosynthetic process"/>
    <property type="evidence" value="ECO:0007669"/>
    <property type="project" value="TreeGrafter"/>
</dbReference>
<dbReference type="GO" id="GO:0016757">
    <property type="term" value="F:glycosyltransferase activity"/>
    <property type="evidence" value="ECO:0007669"/>
    <property type="project" value="InterPro"/>
</dbReference>
<keyword evidence="5" id="KW-1185">Reference proteome</keyword>
<accession>A0A4S2GYN3</accession>
<dbReference type="Pfam" id="PF13439">
    <property type="entry name" value="Glyco_transf_4"/>
    <property type="match status" value="1"/>
</dbReference>
<dbReference type="InterPro" id="IPR028098">
    <property type="entry name" value="Glyco_trans_4-like_N"/>
</dbReference>
<dbReference type="OrthoDB" id="9790710at2"/>
<dbReference type="SUPFAM" id="SSF53756">
    <property type="entry name" value="UDP-Glycosyltransferase/glycogen phosphorylase"/>
    <property type="match status" value="1"/>
</dbReference>
<sequence length="429" mass="46890">MKDAVDIGDLPQGRAGLRVLVTSYRSNPHVGGQGVYVRELSAALLRQGCRVSVASGPPYPELEPGIALIRLPSLDLFEESNAMLALRWRHLASKADRGEWLAHNTGAFGEMTAFARRLRAYLAREGDRFDVVHDNQTLAFPMIAIARRMPLLTTLHHPIDIDRDYAIAGAESWWKRALVKRWHGFVQTQAATARRLPRFLCVSEASRRAYAERCGVDPARIAVAHNGIDHEAFHVDPAVERDPDLIVAMASADVPIKGLDVLVEALAKIAPERPGLRLRVIGTLREGPTKRMLERTGLSDRVEFRAGLTRTEIAHLFRRAGLFVSASRFEGFGFPPAEAMACGAPVVVSDGGALPEVAGDAGIVTPVGDAEALARAIAHVVDNRDIAHAMSLRGPEWARSAFVWDHHAQAAISLYHELIQARTGVRAAQ</sequence>
<gene>
    <name evidence="4" type="ORF">E5163_10695</name>
</gene>
<keyword evidence="1 4" id="KW-0808">Transferase</keyword>
<dbReference type="EMBL" id="SRXW01000003">
    <property type="protein sequence ID" value="TGY88285.1"/>
    <property type="molecule type" value="Genomic_DNA"/>
</dbReference>
<dbReference type="InterPro" id="IPR001296">
    <property type="entry name" value="Glyco_trans_1"/>
</dbReference>
<dbReference type="Pfam" id="PF00534">
    <property type="entry name" value="Glycos_transf_1"/>
    <property type="match status" value="1"/>
</dbReference>
<evidence type="ECO:0000313" key="4">
    <source>
        <dbReference type="EMBL" id="TGY88285.1"/>
    </source>
</evidence>
<evidence type="ECO:0000259" key="3">
    <source>
        <dbReference type="Pfam" id="PF13439"/>
    </source>
</evidence>
<proteinExistence type="predicted"/>
<comment type="caution">
    <text evidence="4">The sequence shown here is derived from an EMBL/GenBank/DDBJ whole genome shotgun (WGS) entry which is preliminary data.</text>
</comment>
<evidence type="ECO:0000259" key="2">
    <source>
        <dbReference type="Pfam" id="PF00534"/>
    </source>
</evidence>
<dbReference type="Gene3D" id="3.40.50.2000">
    <property type="entry name" value="Glycogen Phosphorylase B"/>
    <property type="match status" value="2"/>
</dbReference>
<dbReference type="Proteomes" id="UP000308054">
    <property type="component" value="Unassembled WGS sequence"/>
</dbReference>
<name>A0A4S2GYN3_9PROT</name>
<protein>
    <submittedName>
        <fullName evidence="4">Glycosyltransferase family 1 protein</fullName>
    </submittedName>
</protein>
<feature type="domain" description="Glycosyltransferase subfamily 4-like N-terminal" evidence="3">
    <location>
        <begin position="30"/>
        <end position="231"/>
    </location>
</feature>
<dbReference type="PANTHER" id="PTHR46401">
    <property type="entry name" value="GLYCOSYLTRANSFERASE WBBK-RELATED"/>
    <property type="match status" value="1"/>
</dbReference>